<keyword evidence="6" id="KW-0175">Coiled coil</keyword>
<dbReference type="PRINTS" id="PR00344">
    <property type="entry name" value="BCTRLSENSOR"/>
</dbReference>
<dbReference type="Gene3D" id="3.30.450.20">
    <property type="entry name" value="PAS domain"/>
    <property type="match status" value="2"/>
</dbReference>
<evidence type="ECO:0000256" key="4">
    <source>
        <dbReference type="ARBA" id="ARBA00022679"/>
    </source>
</evidence>
<dbReference type="GO" id="GO:0006355">
    <property type="term" value="P:regulation of DNA-templated transcription"/>
    <property type="evidence" value="ECO:0007669"/>
    <property type="project" value="InterPro"/>
</dbReference>
<dbReference type="Proteomes" id="UP000825933">
    <property type="component" value="Unassembled WGS sequence"/>
</dbReference>
<dbReference type="InterPro" id="IPR003594">
    <property type="entry name" value="HATPase_dom"/>
</dbReference>
<gene>
    <name evidence="10" type="ORF">K8N75_12560</name>
</gene>
<dbReference type="SMART" id="SM00387">
    <property type="entry name" value="HATPase_c"/>
    <property type="match status" value="1"/>
</dbReference>
<dbReference type="InterPro" id="IPR036097">
    <property type="entry name" value="HisK_dim/P_sf"/>
</dbReference>
<evidence type="ECO:0000259" key="7">
    <source>
        <dbReference type="PROSITE" id="PS50109"/>
    </source>
</evidence>
<keyword evidence="3" id="KW-0597">Phosphoprotein</keyword>
<evidence type="ECO:0000256" key="5">
    <source>
        <dbReference type="ARBA" id="ARBA00022777"/>
    </source>
</evidence>
<dbReference type="InterPro" id="IPR000700">
    <property type="entry name" value="PAS-assoc_C"/>
</dbReference>
<dbReference type="SMART" id="SM00091">
    <property type="entry name" value="PAS"/>
    <property type="match status" value="1"/>
</dbReference>
<feature type="domain" description="PAS" evidence="8">
    <location>
        <begin position="63"/>
        <end position="111"/>
    </location>
</feature>
<dbReference type="Gene3D" id="3.30.565.10">
    <property type="entry name" value="Histidine kinase-like ATPase, C-terminal domain"/>
    <property type="match status" value="1"/>
</dbReference>
<accession>A0A8T5USX9</accession>
<dbReference type="InterPro" id="IPR052162">
    <property type="entry name" value="Sensor_kinase/Photoreceptor"/>
</dbReference>
<keyword evidence="5" id="KW-0418">Kinase</keyword>
<feature type="coiled-coil region" evidence="6">
    <location>
        <begin position="177"/>
        <end position="212"/>
    </location>
</feature>
<dbReference type="PROSITE" id="PS50113">
    <property type="entry name" value="PAC"/>
    <property type="match status" value="1"/>
</dbReference>
<evidence type="ECO:0000256" key="3">
    <source>
        <dbReference type="ARBA" id="ARBA00022553"/>
    </source>
</evidence>
<dbReference type="InterPro" id="IPR013767">
    <property type="entry name" value="PAS_fold"/>
</dbReference>
<dbReference type="Pfam" id="PF13426">
    <property type="entry name" value="PAS_9"/>
    <property type="match status" value="1"/>
</dbReference>
<dbReference type="PROSITE" id="PS50112">
    <property type="entry name" value="PAS"/>
    <property type="match status" value="1"/>
</dbReference>
<evidence type="ECO:0000259" key="8">
    <source>
        <dbReference type="PROSITE" id="PS50112"/>
    </source>
</evidence>
<dbReference type="PROSITE" id="PS50109">
    <property type="entry name" value="HIS_KIN"/>
    <property type="match status" value="1"/>
</dbReference>
<dbReference type="FunFam" id="3.30.565.10:FF:000006">
    <property type="entry name" value="Sensor histidine kinase WalK"/>
    <property type="match status" value="1"/>
</dbReference>
<evidence type="ECO:0000256" key="6">
    <source>
        <dbReference type="SAM" id="Coils"/>
    </source>
</evidence>
<organism evidence="10 11">
    <name type="scientific">Methanobacterium spitsbergense</name>
    <dbReference type="NCBI Taxonomy" id="2874285"/>
    <lineage>
        <taxon>Archaea</taxon>
        <taxon>Methanobacteriati</taxon>
        <taxon>Methanobacteriota</taxon>
        <taxon>Methanomada group</taxon>
        <taxon>Methanobacteria</taxon>
        <taxon>Methanobacteriales</taxon>
        <taxon>Methanobacteriaceae</taxon>
        <taxon>Methanobacterium</taxon>
    </lineage>
</organism>
<dbReference type="SUPFAM" id="SSF55874">
    <property type="entry name" value="ATPase domain of HSP90 chaperone/DNA topoisomerase II/histidine kinase"/>
    <property type="match status" value="1"/>
</dbReference>
<comment type="catalytic activity">
    <reaction evidence="1">
        <text>ATP + protein L-histidine = ADP + protein N-phospho-L-histidine.</text>
        <dbReference type="EC" id="2.7.13.3"/>
    </reaction>
</comment>
<dbReference type="GO" id="GO:0000155">
    <property type="term" value="F:phosphorelay sensor kinase activity"/>
    <property type="evidence" value="ECO:0007669"/>
    <property type="project" value="InterPro"/>
</dbReference>
<sequence>MQKNTNTDEIIDKLCLIDELLLTEKNENLNKNSDLHLKVYNLMTELVNENNKLNNSLDELMELKNRYSNFYHHSPIGYLILNKKGKIKEVNKTGAAMLGFDPENVINENFIQFIKDDFKIKFNEASLKSFDTNEIQYCKIELIGKKPIYANIQIKPLFTANENFKEFEIIINDLTEIKNFEIELETKNENLNKKMEARIQELLKINLKLEKKIEDNKLTDKKLRAIKEREQRRSEEFARVLDAVPAAVWISHDNKGYLITGNQLSYDYLNIPPGANASKSLPPGDRPETFKIVKDGIDLKAGEMPIQKSSAGHEIRNFEFDIVYKDNKMRHMMGNATPLYDENRNPNGSVSVFIDITHHKIAEMKMEALVKDLERSNRELEQFAYITSHDLKEPLRMISSFTQLLEKRYKGKIDQDADEFIGFIVDGAQRMQRLLDDLLEYARLTTADTKYEKIQMVDVVDESINNLKIAIDESDAEIKSDQLPMIFINRTEMVQLFQNLIGNSIKFQSKKTPKIHISVEDKGNKYVFSVKDNGIGIDPEYQKKIFKMFHRLHTIDEYDGTGIGLSITKKIVENHKGFIWVKSEVGKGSTFFFSIPKND</sequence>
<dbReference type="SMART" id="SM00388">
    <property type="entry name" value="HisKA"/>
    <property type="match status" value="1"/>
</dbReference>
<dbReference type="SUPFAM" id="SSF55785">
    <property type="entry name" value="PYP-like sensor domain (PAS domain)"/>
    <property type="match status" value="2"/>
</dbReference>
<dbReference type="SUPFAM" id="SSF47384">
    <property type="entry name" value="Homodimeric domain of signal transducing histidine kinase"/>
    <property type="match status" value="1"/>
</dbReference>
<evidence type="ECO:0000259" key="9">
    <source>
        <dbReference type="PROSITE" id="PS50113"/>
    </source>
</evidence>
<dbReference type="EMBL" id="JAIOUQ010000016">
    <property type="protein sequence ID" value="MBZ2166868.1"/>
    <property type="molecule type" value="Genomic_DNA"/>
</dbReference>
<dbReference type="RefSeq" id="WP_223792411.1">
    <property type="nucleotide sequence ID" value="NZ_JAIOUQ010000016.1"/>
</dbReference>
<dbReference type="InterPro" id="IPR036890">
    <property type="entry name" value="HATPase_C_sf"/>
</dbReference>
<keyword evidence="11" id="KW-1185">Reference proteome</keyword>
<evidence type="ECO:0000313" key="11">
    <source>
        <dbReference type="Proteomes" id="UP000825933"/>
    </source>
</evidence>
<dbReference type="InterPro" id="IPR005467">
    <property type="entry name" value="His_kinase_dom"/>
</dbReference>
<dbReference type="InterPro" id="IPR003661">
    <property type="entry name" value="HisK_dim/P_dom"/>
</dbReference>
<dbReference type="NCBIfam" id="TIGR00229">
    <property type="entry name" value="sensory_box"/>
    <property type="match status" value="1"/>
</dbReference>
<dbReference type="CDD" id="cd00130">
    <property type="entry name" value="PAS"/>
    <property type="match status" value="1"/>
</dbReference>
<dbReference type="CDD" id="cd00082">
    <property type="entry name" value="HisKA"/>
    <property type="match status" value="1"/>
</dbReference>
<evidence type="ECO:0000256" key="2">
    <source>
        <dbReference type="ARBA" id="ARBA00012438"/>
    </source>
</evidence>
<dbReference type="Pfam" id="PF00512">
    <property type="entry name" value="HisKA"/>
    <property type="match status" value="1"/>
</dbReference>
<name>A0A8T5USX9_9EURY</name>
<dbReference type="InterPro" id="IPR000014">
    <property type="entry name" value="PAS"/>
</dbReference>
<dbReference type="Gene3D" id="1.10.287.130">
    <property type="match status" value="1"/>
</dbReference>
<dbReference type="Pfam" id="PF00989">
    <property type="entry name" value="PAS"/>
    <property type="match status" value="1"/>
</dbReference>
<reference evidence="11" key="1">
    <citation type="journal article" date="2022" name="Microbiol. Resour. Announc.">
        <title>Draft Genome Sequence of a Methanogenic Archaeon from West Spitsbergen Permafrost.</title>
        <authorList>
            <person name="Trubitsyn V."/>
            <person name="Rivkina E."/>
            <person name="Shcherbakova V."/>
        </authorList>
    </citation>
    <scope>NUCLEOTIDE SEQUENCE [LARGE SCALE GENOMIC DNA]</scope>
    <source>
        <strain evidence="11">VT</strain>
    </source>
</reference>
<dbReference type="PANTHER" id="PTHR43304:SF1">
    <property type="entry name" value="PAC DOMAIN-CONTAINING PROTEIN"/>
    <property type="match status" value="1"/>
</dbReference>
<evidence type="ECO:0000313" key="10">
    <source>
        <dbReference type="EMBL" id="MBZ2166868.1"/>
    </source>
</evidence>
<dbReference type="InterPro" id="IPR035965">
    <property type="entry name" value="PAS-like_dom_sf"/>
</dbReference>
<dbReference type="Pfam" id="PF02518">
    <property type="entry name" value="HATPase_c"/>
    <property type="match status" value="1"/>
</dbReference>
<proteinExistence type="predicted"/>
<comment type="caution">
    <text evidence="10">The sequence shown here is derived from an EMBL/GenBank/DDBJ whole genome shotgun (WGS) entry which is preliminary data.</text>
</comment>
<dbReference type="InterPro" id="IPR004358">
    <property type="entry name" value="Sig_transdc_His_kin-like_C"/>
</dbReference>
<feature type="domain" description="PAC" evidence="9">
    <location>
        <begin position="316"/>
        <end position="368"/>
    </location>
</feature>
<dbReference type="PANTHER" id="PTHR43304">
    <property type="entry name" value="PHYTOCHROME-LIKE PROTEIN CPH1"/>
    <property type="match status" value="1"/>
</dbReference>
<keyword evidence="4" id="KW-0808">Transferase</keyword>
<dbReference type="EC" id="2.7.13.3" evidence="2"/>
<evidence type="ECO:0000256" key="1">
    <source>
        <dbReference type="ARBA" id="ARBA00000085"/>
    </source>
</evidence>
<dbReference type="AlphaFoldDB" id="A0A8T5USX9"/>
<protein>
    <recommendedName>
        <fullName evidence="2">histidine kinase</fullName>
        <ecNumber evidence="2">2.7.13.3</ecNumber>
    </recommendedName>
</protein>
<feature type="domain" description="Histidine kinase" evidence="7">
    <location>
        <begin position="386"/>
        <end position="599"/>
    </location>
</feature>